<dbReference type="FunFam" id="1.10.10.10:FF:000001">
    <property type="entry name" value="LysR family transcriptional regulator"/>
    <property type="match status" value="1"/>
</dbReference>
<gene>
    <name evidence="9" type="ORF">EPK99_10840</name>
</gene>
<dbReference type="Gene3D" id="3.40.190.290">
    <property type="match status" value="1"/>
</dbReference>
<feature type="domain" description="HTH lysR-type" evidence="8">
    <location>
        <begin position="5"/>
        <end position="62"/>
    </location>
</feature>
<dbReference type="SUPFAM" id="SSF46785">
    <property type="entry name" value="Winged helix' DNA-binding domain"/>
    <property type="match status" value="1"/>
</dbReference>
<organism evidence="9 10">
    <name type="scientific">Neorhizobium lilium</name>
    <dbReference type="NCBI Taxonomy" id="2503024"/>
    <lineage>
        <taxon>Bacteria</taxon>
        <taxon>Pseudomonadati</taxon>
        <taxon>Pseudomonadota</taxon>
        <taxon>Alphaproteobacteria</taxon>
        <taxon>Hyphomicrobiales</taxon>
        <taxon>Rhizobiaceae</taxon>
        <taxon>Rhizobium/Agrobacterium group</taxon>
        <taxon>Neorhizobium</taxon>
    </lineage>
</organism>
<evidence type="ECO:0000256" key="5">
    <source>
        <dbReference type="ARBA" id="ARBA00054626"/>
    </source>
</evidence>
<dbReference type="OrthoDB" id="9813056at2"/>
<evidence type="ECO:0000259" key="8">
    <source>
        <dbReference type="PROSITE" id="PS50931"/>
    </source>
</evidence>
<dbReference type="Proteomes" id="UP000287687">
    <property type="component" value="Unassembled WGS sequence"/>
</dbReference>
<evidence type="ECO:0000256" key="7">
    <source>
        <dbReference type="ARBA" id="ARBA00083243"/>
    </source>
</evidence>
<evidence type="ECO:0000256" key="3">
    <source>
        <dbReference type="ARBA" id="ARBA00023125"/>
    </source>
</evidence>
<accession>A0A444LJ33</accession>
<name>A0A444LJ33_9HYPH</name>
<evidence type="ECO:0000256" key="4">
    <source>
        <dbReference type="ARBA" id="ARBA00023163"/>
    </source>
</evidence>
<dbReference type="InterPro" id="IPR058163">
    <property type="entry name" value="LysR-type_TF_proteobact-type"/>
</dbReference>
<dbReference type="GO" id="GO:0003700">
    <property type="term" value="F:DNA-binding transcription factor activity"/>
    <property type="evidence" value="ECO:0007669"/>
    <property type="project" value="InterPro"/>
</dbReference>
<evidence type="ECO:0000256" key="2">
    <source>
        <dbReference type="ARBA" id="ARBA00023015"/>
    </source>
</evidence>
<comment type="function">
    <text evidence="5">Transcriptional regulator of the ttuABCDE tartrate utilization operon.</text>
</comment>
<dbReference type="PANTHER" id="PTHR30537">
    <property type="entry name" value="HTH-TYPE TRANSCRIPTIONAL REGULATOR"/>
    <property type="match status" value="1"/>
</dbReference>
<protein>
    <recommendedName>
        <fullName evidence="6">HTH-type transcriptional regulator TtuA</fullName>
    </recommendedName>
    <alternativeName>
        <fullName evidence="7">Tartrate utilization transcriptional regulator</fullName>
    </alternativeName>
</protein>
<comment type="similarity">
    <text evidence="1">Belongs to the LysR transcriptional regulatory family.</text>
</comment>
<sequence>MYPTERLKGIEVFVEAARAGSFTVAGQRLNLTNSAVGKSVGRLEARLGRRLFERTTRSLALTDAGSAFYAICLRVLSDLADAEAVLASHENEPIGRLKINVPVAFGRMQVMPLVLQLAERHPGLRPEVNFTDRFVDMVEENVDLAVRITASDVWPDALGRRHLGAERLIICASPGFIERQGSPGSIDDLAEFDSVLYGRADGSTIPWRITQDGASAEARVMEGRLVLGSAEAQVEAVKAGFGIAQLATWLIRDELERGELVQVLPEAATDGLPLHLVWPRSRQLSPKVDALITLLAQELRIR</sequence>
<dbReference type="Pfam" id="PF00126">
    <property type="entry name" value="HTH_1"/>
    <property type="match status" value="1"/>
</dbReference>
<evidence type="ECO:0000313" key="10">
    <source>
        <dbReference type="Proteomes" id="UP000287687"/>
    </source>
</evidence>
<dbReference type="RefSeq" id="WP_128443031.1">
    <property type="nucleotide sequence ID" value="NZ_SBIP01000002.1"/>
</dbReference>
<dbReference type="InterPro" id="IPR036388">
    <property type="entry name" value="WH-like_DNA-bd_sf"/>
</dbReference>
<dbReference type="AlphaFoldDB" id="A0A444LJ33"/>
<evidence type="ECO:0000256" key="6">
    <source>
        <dbReference type="ARBA" id="ARBA00067332"/>
    </source>
</evidence>
<dbReference type="PROSITE" id="PS50931">
    <property type="entry name" value="HTH_LYSR"/>
    <property type="match status" value="1"/>
</dbReference>
<keyword evidence="4" id="KW-0804">Transcription</keyword>
<dbReference type="Pfam" id="PF03466">
    <property type="entry name" value="LysR_substrate"/>
    <property type="match status" value="1"/>
</dbReference>
<dbReference type="Gene3D" id="1.10.10.10">
    <property type="entry name" value="Winged helix-like DNA-binding domain superfamily/Winged helix DNA-binding domain"/>
    <property type="match status" value="1"/>
</dbReference>
<reference evidence="9 10" key="1">
    <citation type="submission" date="2019-01" db="EMBL/GenBank/DDBJ databases">
        <title>The draft genome of Rhizobium sp. 24NR.</title>
        <authorList>
            <person name="Liu L."/>
            <person name="Liang L."/>
            <person name="Shi S."/>
            <person name="Xu L."/>
            <person name="Wang X."/>
            <person name="Li L."/>
            <person name="Zhang X."/>
        </authorList>
    </citation>
    <scope>NUCLEOTIDE SEQUENCE [LARGE SCALE GENOMIC DNA]</scope>
    <source>
        <strain evidence="9 10">24NR</strain>
    </source>
</reference>
<keyword evidence="2" id="KW-0805">Transcription regulation</keyword>
<dbReference type="SUPFAM" id="SSF53850">
    <property type="entry name" value="Periplasmic binding protein-like II"/>
    <property type="match status" value="1"/>
</dbReference>
<comment type="caution">
    <text evidence="9">The sequence shown here is derived from an EMBL/GenBank/DDBJ whole genome shotgun (WGS) entry which is preliminary data.</text>
</comment>
<dbReference type="EMBL" id="SBIP01000002">
    <property type="protein sequence ID" value="RWX79056.1"/>
    <property type="molecule type" value="Genomic_DNA"/>
</dbReference>
<proteinExistence type="inferred from homology"/>
<dbReference type="PANTHER" id="PTHR30537:SF5">
    <property type="entry name" value="HTH-TYPE TRANSCRIPTIONAL ACTIVATOR TTDR-RELATED"/>
    <property type="match status" value="1"/>
</dbReference>
<dbReference type="InterPro" id="IPR005119">
    <property type="entry name" value="LysR_subst-bd"/>
</dbReference>
<dbReference type="GO" id="GO:0043565">
    <property type="term" value="F:sequence-specific DNA binding"/>
    <property type="evidence" value="ECO:0007669"/>
    <property type="project" value="TreeGrafter"/>
</dbReference>
<dbReference type="InterPro" id="IPR036390">
    <property type="entry name" value="WH_DNA-bd_sf"/>
</dbReference>
<evidence type="ECO:0000313" key="9">
    <source>
        <dbReference type="EMBL" id="RWX79056.1"/>
    </source>
</evidence>
<keyword evidence="10" id="KW-1185">Reference proteome</keyword>
<dbReference type="GO" id="GO:0006351">
    <property type="term" value="P:DNA-templated transcription"/>
    <property type="evidence" value="ECO:0007669"/>
    <property type="project" value="TreeGrafter"/>
</dbReference>
<keyword evidence="3" id="KW-0238">DNA-binding</keyword>
<dbReference type="CDD" id="cd08475">
    <property type="entry name" value="PBP2_CrgA_like_6"/>
    <property type="match status" value="1"/>
</dbReference>
<evidence type="ECO:0000256" key="1">
    <source>
        <dbReference type="ARBA" id="ARBA00009437"/>
    </source>
</evidence>
<dbReference type="InterPro" id="IPR000847">
    <property type="entry name" value="LysR_HTH_N"/>
</dbReference>